<gene>
    <name evidence="1" type="ORF">ALC53_10443</name>
</gene>
<organism evidence="1 2">
    <name type="scientific">Atta colombica</name>
    <dbReference type="NCBI Taxonomy" id="520822"/>
    <lineage>
        <taxon>Eukaryota</taxon>
        <taxon>Metazoa</taxon>
        <taxon>Ecdysozoa</taxon>
        <taxon>Arthropoda</taxon>
        <taxon>Hexapoda</taxon>
        <taxon>Insecta</taxon>
        <taxon>Pterygota</taxon>
        <taxon>Neoptera</taxon>
        <taxon>Endopterygota</taxon>
        <taxon>Hymenoptera</taxon>
        <taxon>Apocrita</taxon>
        <taxon>Aculeata</taxon>
        <taxon>Formicoidea</taxon>
        <taxon>Formicidae</taxon>
        <taxon>Myrmicinae</taxon>
        <taxon>Atta</taxon>
    </lineage>
</organism>
<sequence length="272" mass="31507">MHVASRRQLSVVDVNLFEVSTLPTKVKHAVSALMLPFKAEISYVRVNDAFQPNQRYKRTYRAHKRMSRLEVFFRDFFFAATIKNESNRQSAFNLKCNNQGIEEKHHAKVNDVNVLSAVWHVRDVTFRAFQSYMKLECHPCIVGIWSVLDNTGRQSQRGFIKLINGTYKGGRIYLAVVGENITAERDVRMESNGGGKAVFQLVKSNPFRQIFFSALPPSFYRVFCVKGLLTARFVAELTKDELYRKRKRTKRVIPYGHEQTTYFFVSNNNNAF</sequence>
<evidence type="ECO:0000313" key="1">
    <source>
        <dbReference type="EMBL" id="KYM79106.1"/>
    </source>
</evidence>
<dbReference type="AlphaFoldDB" id="A0A151I075"/>
<proteinExistence type="predicted"/>
<dbReference type="Proteomes" id="UP000078540">
    <property type="component" value="Unassembled WGS sequence"/>
</dbReference>
<evidence type="ECO:0000313" key="2">
    <source>
        <dbReference type="Proteomes" id="UP000078540"/>
    </source>
</evidence>
<name>A0A151I075_9HYME</name>
<accession>A0A151I075</accession>
<keyword evidence="2" id="KW-1185">Reference proteome</keyword>
<protein>
    <submittedName>
        <fullName evidence="1">Uncharacterized protein</fullName>
    </submittedName>
</protein>
<reference evidence="1 2" key="1">
    <citation type="submission" date="2015-09" db="EMBL/GenBank/DDBJ databases">
        <title>Atta colombica WGS genome.</title>
        <authorList>
            <person name="Nygaard S."/>
            <person name="Hu H."/>
            <person name="Boomsma J."/>
            <person name="Zhang G."/>
        </authorList>
    </citation>
    <scope>NUCLEOTIDE SEQUENCE [LARGE SCALE GENOMIC DNA]</scope>
    <source>
        <strain evidence="1">Treedump-2</strain>
        <tissue evidence="1">Whole body</tissue>
    </source>
</reference>
<dbReference type="EMBL" id="KQ976619">
    <property type="protein sequence ID" value="KYM79106.1"/>
    <property type="molecule type" value="Genomic_DNA"/>
</dbReference>